<accession>A0A8S5SPD8</accession>
<evidence type="ECO:0000313" key="1">
    <source>
        <dbReference type="EMBL" id="DAF52667.1"/>
    </source>
</evidence>
<name>A0A8S5SPD8_9CAUD</name>
<proteinExistence type="predicted"/>
<sequence>MLERFFKRKKLERTISNAYIEILKAEIREKDKIIAYLKETINKDLNEYNLINILINNYGWEENTNAYNNVGYTSETPYCKFGEIKLTLEKKKSFNMNNHLKEILEQEK</sequence>
<protein>
    <submittedName>
        <fullName evidence="1">Uncharacterized protein</fullName>
    </submittedName>
</protein>
<organism evidence="1">
    <name type="scientific">Siphoviridae sp. ctnR613</name>
    <dbReference type="NCBI Taxonomy" id="2827939"/>
    <lineage>
        <taxon>Viruses</taxon>
        <taxon>Duplodnaviria</taxon>
        <taxon>Heunggongvirae</taxon>
        <taxon>Uroviricota</taxon>
        <taxon>Caudoviricetes</taxon>
    </lineage>
</organism>
<dbReference type="EMBL" id="BK032640">
    <property type="protein sequence ID" value="DAF52667.1"/>
    <property type="molecule type" value="Genomic_DNA"/>
</dbReference>
<reference evidence="1" key="1">
    <citation type="journal article" date="2021" name="Proc. Natl. Acad. Sci. U.S.A.">
        <title>A Catalog of Tens of Thousands of Viruses from Human Metagenomes Reveals Hidden Associations with Chronic Diseases.</title>
        <authorList>
            <person name="Tisza M.J."/>
            <person name="Buck C.B."/>
        </authorList>
    </citation>
    <scope>NUCLEOTIDE SEQUENCE</scope>
    <source>
        <strain evidence="1">CtnR613</strain>
    </source>
</reference>